<name>A0A6P6D2M2_PTEVA</name>
<sequence length="194" mass="20663">MEAFAGVSTNKSRQAAIVLQRVTLTPPQRPAACRNGEGARGRKRTRVTSPRSCAFPSRLVCDVDVVSSLAATCFAKPRESLVKLRRTRDPGECLVTATSGAFFLLSTIIHGIRTLYCPIVVGWRLILFRALLAAAAGAHHIPQACVASFHDGHPKAGTCGSWAEGFLCLVLHESLPVSPAGSQISVPRFASGKT</sequence>
<dbReference type="GeneID" id="105300352"/>
<reference evidence="2" key="1">
    <citation type="submission" date="2025-08" db="UniProtKB">
        <authorList>
            <consortium name="RefSeq"/>
        </authorList>
    </citation>
    <scope>IDENTIFICATION</scope>
    <source>
        <tissue evidence="2">Kidney</tissue>
    </source>
</reference>
<proteinExistence type="predicted"/>
<evidence type="ECO:0000313" key="1">
    <source>
        <dbReference type="Proteomes" id="UP000515202"/>
    </source>
</evidence>
<protein>
    <submittedName>
        <fullName evidence="2">Uncharacterized protein LOC105300352 isoform X2</fullName>
    </submittedName>
</protein>
<dbReference type="RefSeq" id="XP_023393787.1">
    <property type="nucleotide sequence ID" value="XM_023538019.1"/>
</dbReference>
<dbReference type="AlphaFoldDB" id="A0A6P6D2M2"/>
<gene>
    <name evidence="2" type="primary">LOC105300352</name>
</gene>
<dbReference type="Proteomes" id="UP000515202">
    <property type="component" value="Unplaced"/>
</dbReference>
<organism evidence="1 2">
    <name type="scientific">Pteropus vampyrus</name>
    <name type="common">Large flying fox</name>
    <dbReference type="NCBI Taxonomy" id="132908"/>
    <lineage>
        <taxon>Eukaryota</taxon>
        <taxon>Metazoa</taxon>
        <taxon>Chordata</taxon>
        <taxon>Craniata</taxon>
        <taxon>Vertebrata</taxon>
        <taxon>Euteleostomi</taxon>
        <taxon>Mammalia</taxon>
        <taxon>Eutheria</taxon>
        <taxon>Laurasiatheria</taxon>
        <taxon>Chiroptera</taxon>
        <taxon>Yinpterochiroptera</taxon>
        <taxon>Pteropodoidea</taxon>
        <taxon>Pteropodidae</taxon>
        <taxon>Pteropodinae</taxon>
        <taxon>Pteropus</taxon>
    </lineage>
</organism>
<evidence type="ECO:0000313" key="2">
    <source>
        <dbReference type="RefSeq" id="XP_023393787.1"/>
    </source>
</evidence>
<accession>A0A6P6D2M2</accession>
<keyword evidence="1" id="KW-1185">Reference proteome</keyword>